<accession>A0ABQ4X8C1</accession>
<protein>
    <submittedName>
        <fullName evidence="2">Uncharacterized protein</fullName>
    </submittedName>
</protein>
<sequence length="185" mass="20134">MSRPPLPEGSKHIVLPPPPLEPLPTSPPTLPNLDLTSGVSSLGGFVVNLCTIRGGCDKPLRPADMLLYSWDGGLDVCVNLTGSSHLTQTGMVDFVPGRAVIDAAHRKRVKYEAKCVDIGYGFLSFFSLLGELEKNAVTLLNRIRKFSVTQDIGARVAIRIFNRISFSIFKEVGAQLVSRLPTNFL</sequence>
<dbReference type="EMBL" id="BQNB010009284">
    <property type="protein sequence ID" value="GJS61357.1"/>
    <property type="molecule type" value="Genomic_DNA"/>
</dbReference>
<gene>
    <name evidence="2" type="ORF">Tco_0656141</name>
</gene>
<comment type="caution">
    <text evidence="2">The sequence shown here is derived from an EMBL/GenBank/DDBJ whole genome shotgun (WGS) entry which is preliminary data.</text>
</comment>
<reference evidence="2" key="2">
    <citation type="submission" date="2022-01" db="EMBL/GenBank/DDBJ databases">
        <authorList>
            <person name="Yamashiro T."/>
            <person name="Shiraishi A."/>
            <person name="Satake H."/>
            <person name="Nakayama K."/>
        </authorList>
    </citation>
    <scope>NUCLEOTIDE SEQUENCE</scope>
</reference>
<dbReference type="PANTHER" id="PTHR48462:SF1">
    <property type="entry name" value="PROTEIN, PUTATIVE-RELATED"/>
    <property type="match status" value="1"/>
</dbReference>
<keyword evidence="3" id="KW-1185">Reference proteome</keyword>
<reference evidence="2" key="1">
    <citation type="journal article" date="2022" name="Int. J. Mol. Sci.">
        <title>Draft Genome of Tanacetum Coccineum: Genomic Comparison of Closely Related Tanacetum-Family Plants.</title>
        <authorList>
            <person name="Yamashiro T."/>
            <person name="Shiraishi A."/>
            <person name="Nakayama K."/>
            <person name="Satake H."/>
        </authorList>
    </citation>
    <scope>NUCLEOTIDE SEQUENCE</scope>
</reference>
<feature type="region of interest" description="Disordered" evidence="1">
    <location>
        <begin position="1"/>
        <end position="29"/>
    </location>
</feature>
<dbReference type="Proteomes" id="UP001151760">
    <property type="component" value="Unassembled WGS sequence"/>
</dbReference>
<proteinExistence type="predicted"/>
<evidence type="ECO:0000313" key="3">
    <source>
        <dbReference type="Proteomes" id="UP001151760"/>
    </source>
</evidence>
<organism evidence="2 3">
    <name type="scientific">Tanacetum coccineum</name>
    <dbReference type="NCBI Taxonomy" id="301880"/>
    <lineage>
        <taxon>Eukaryota</taxon>
        <taxon>Viridiplantae</taxon>
        <taxon>Streptophyta</taxon>
        <taxon>Embryophyta</taxon>
        <taxon>Tracheophyta</taxon>
        <taxon>Spermatophyta</taxon>
        <taxon>Magnoliopsida</taxon>
        <taxon>eudicotyledons</taxon>
        <taxon>Gunneridae</taxon>
        <taxon>Pentapetalae</taxon>
        <taxon>asterids</taxon>
        <taxon>campanulids</taxon>
        <taxon>Asterales</taxon>
        <taxon>Asteraceae</taxon>
        <taxon>Asteroideae</taxon>
        <taxon>Anthemideae</taxon>
        <taxon>Anthemidinae</taxon>
        <taxon>Tanacetum</taxon>
    </lineage>
</organism>
<evidence type="ECO:0000313" key="2">
    <source>
        <dbReference type="EMBL" id="GJS61357.1"/>
    </source>
</evidence>
<dbReference type="PANTHER" id="PTHR48462">
    <property type="entry name" value="PROTEIN, PUTATIVE-RELATED"/>
    <property type="match status" value="1"/>
</dbReference>
<evidence type="ECO:0000256" key="1">
    <source>
        <dbReference type="SAM" id="MobiDB-lite"/>
    </source>
</evidence>
<name>A0ABQ4X8C1_9ASTR</name>
<feature type="compositionally biased region" description="Pro residues" evidence="1">
    <location>
        <begin position="15"/>
        <end position="29"/>
    </location>
</feature>